<feature type="compositionally biased region" description="Low complexity" evidence="1">
    <location>
        <begin position="45"/>
        <end position="66"/>
    </location>
</feature>
<feature type="region of interest" description="Disordered" evidence="1">
    <location>
        <begin position="28"/>
        <end position="169"/>
    </location>
</feature>
<feature type="compositionally biased region" description="Basic and acidic residues" evidence="1">
    <location>
        <begin position="264"/>
        <end position="281"/>
    </location>
</feature>
<evidence type="ECO:0000256" key="1">
    <source>
        <dbReference type="SAM" id="MobiDB-lite"/>
    </source>
</evidence>
<gene>
    <name evidence="2" type="ORF">ACA1_057150</name>
</gene>
<dbReference type="AlphaFoldDB" id="L8GX15"/>
<dbReference type="RefSeq" id="XP_004339096.1">
    <property type="nucleotide sequence ID" value="XM_004339048.1"/>
</dbReference>
<dbReference type="VEuPathDB" id="AmoebaDB:ACA1_057150"/>
<evidence type="ECO:0008006" key="4">
    <source>
        <dbReference type="Google" id="ProtNLM"/>
    </source>
</evidence>
<name>L8GX15_ACACF</name>
<dbReference type="KEGG" id="acan:ACA1_057150"/>
<sequence>MKATAEPPIVGGSGEEATKYIFRFKVDLGGKKRRRGGDAPQGVGPPASSSAPSTSSSSSTPTSSLPTPAPPGGIEQYLSKTRIKLLRDKQIEERKQQQAQLQSILKQHEEQLVQRQPPPPSSSSSSPPSAAATPTTDRVQPGDGSSPGDRQAPAKPEASSGGGGGGFDVAAFLSEANAGTVHPLGAGLFHKKRARGGSSSSSGSTPPSRSTGKREAKRSSDEEEVEDYDDNDDDDEEETRAVQPQPQRKALKNESDGNAPKSGGKNENKGGRAAGWRRDAEAAVAVAAEEEEGMRRSVNEVVKPIGGRRLAATAQFFPHTPPPGLGGGLSSPTSLSPEAAPSLVALAHKPYMTAAAHASGDSSMVVRRPKPPQAGAQSAAAAGRGEAQQAAVRGVVPLRQGGRHLSFVYEGLTLVSMYETYIWNYTPMHPSILHESSVRRILCGSEEDTGTPLALSVNVALAAASYWLGNAKRGNEFYRVARHHLAYLFDSSSYEVAEALVTLGVLSYGQGDVKRFGYFVHLASTICQRIGAYNSDIYAKCVIATALDPLCPQEDKASLLADYNRKARRSPSLGHRLMGQLGLCVVQAPVSPYYDSTRAIFPEHSGDVVFNERSRMLYKRYIKIRDADRHLSVFWLTLKEWEQAAKAIEQHTCTKPLPQAYMDEASLTRFLRALLHLEAMLEADYLGDGFHVTMVLYRLAARAQYHLMRGDEAKAWYWVSQSIESLQNVHTVRISPTTLPAYQTLLDVLVHFKRVATVARGWIDIHPVCRSAVDHYLQLAEAAAATPPPASRPTPAGPTTISTTSSRRCDASPGAAGAGAVHVTAPRDYHQALVGHFPSDRFVSVTGTRHQQQLSAGLPATSAPPPTATATATAPAVAATTSSFVVGRAWGEPGRESGQDIPHGQVIPLEASGRESWSGVGPTSSLEANSDLPVPPTAAAAMGQQHRPVEDFDSGCLVGGQRKDNGRSSFDWSLFLQDLEANNT</sequence>
<feature type="region of interest" description="Disordered" evidence="1">
    <location>
        <begin position="784"/>
        <end position="817"/>
    </location>
</feature>
<evidence type="ECO:0000313" key="3">
    <source>
        <dbReference type="Proteomes" id="UP000011083"/>
    </source>
</evidence>
<feature type="region of interest" description="Disordered" evidence="1">
    <location>
        <begin position="358"/>
        <end position="382"/>
    </location>
</feature>
<feature type="region of interest" description="Disordered" evidence="1">
    <location>
        <begin position="849"/>
        <end position="869"/>
    </location>
</feature>
<dbReference type="CDD" id="cd12148">
    <property type="entry name" value="fungal_TF_MHR"/>
    <property type="match status" value="1"/>
</dbReference>
<dbReference type="Proteomes" id="UP000011083">
    <property type="component" value="Unassembled WGS sequence"/>
</dbReference>
<protein>
    <recommendedName>
        <fullName evidence="4">Transcription factor domain-containing protein</fullName>
    </recommendedName>
</protein>
<organism evidence="2 3">
    <name type="scientific">Acanthamoeba castellanii (strain ATCC 30010 / Neff)</name>
    <dbReference type="NCBI Taxonomy" id="1257118"/>
    <lineage>
        <taxon>Eukaryota</taxon>
        <taxon>Amoebozoa</taxon>
        <taxon>Discosea</taxon>
        <taxon>Longamoebia</taxon>
        <taxon>Centramoebida</taxon>
        <taxon>Acanthamoebidae</taxon>
        <taxon>Acanthamoeba</taxon>
    </lineage>
</organism>
<feature type="compositionally biased region" description="Low complexity" evidence="1">
    <location>
        <begin position="196"/>
        <end position="210"/>
    </location>
</feature>
<feature type="region of interest" description="Disordered" evidence="1">
    <location>
        <begin position="182"/>
        <end position="281"/>
    </location>
</feature>
<dbReference type="EMBL" id="KB007974">
    <property type="protein sequence ID" value="ELR17083.1"/>
    <property type="molecule type" value="Genomic_DNA"/>
</dbReference>
<reference evidence="2 3" key="1">
    <citation type="journal article" date="2013" name="Genome Biol.">
        <title>Genome of Acanthamoeba castellanii highlights extensive lateral gene transfer and early evolution of tyrosine kinase signaling.</title>
        <authorList>
            <person name="Clarke M."/>
            <person name="Lohan A.J."/>
            <person name="Liu B."/>
            <person name="Lagkouvardos I."/>
            <person name="Roy S."/>
            <person name="Zafar N."/>
            <person name="Bertelli C."/>
            <person name="Schilde C."/>
            <person name="Kianianmomeni A."/>
            <person name="Burglin T.R."/>
            <person name="Frech C."/>
            <person name="Turcotte B."/>
            <person name="Kopec K.O."/>
            <person name="Synnott J.M."/>
            <person name="Choo C."/>
            <person name="Paponov I."/>
            <person name="Finkler A."/>
            <person name="Soon Heng Tan C."/>
            <person name="Hutchins A.P."/>
            <person name="Weinmeier T."/>
            <person name="Rattei T."/>
            <person name="Chu J.S."/>
            <person name="Gimenez G."/>
            <person name="Irimia M."/>
            <person name="Rigden D.J."/>
            <person name="Fitzpatrick D.A."/>
            <person name="Lorenzo-Morales J."/>
            <person name="Bateman A."/>
            <person name="Chiu C.H."/>
            <person name="Tang P."/>
            <person name="Hegemann P."/>
            <person name="Fromm H."/>
            <person name="Raoult D."/>
            <person name="Greub G."/>
            <person name="Miranda-Saavedra D."/>
            <person name="Chen N."/>
            <person name="Nash P."/>
            <person name="Ginger M.L."/>
            <person name="Horn M."/>
            <person name="Schaap P."/>
            <person name="Caler L."/>
            <person name="Loftus B."/>
        </authorList>
    </citation>
    <scope>NUCLEOTIDE SEQUENCE [LARGE SCALE GENOMIC DNA]</scope>
    <source>
        <strain evidence="2 3">Neff</strain>
    </source>
</reference>
<evidence type="ECO:0000313" key="2">
    <source>
        <dbReference type="EMBL" id="ELR17083.1"/>
    </source>
</evidence>
<dbReference type="GeneID" id="14918158"/>
<proteinExistence type="predicted"/>
<feature type="compositionally biased region" description="Acidic residues" evidence="1">
    <location>
        <begin position="221"/>
        <end position="238"/>
    </location>
</feature>
<accession>L8GX15</accession>
<feature type="compositionally biased region" description="Low complexity" evidence="1">
    <location>
        <begin position="373"/>
        <end position="382"/>
    </location>
</feature>
<feature type="compositionally biased region" description="Pro residues" evidence="1">
    <location>
        <begin position="786"/>
        <end position="796"/>
    </location>
</feature>
<feature type="compositionally biased region" description="Basic and acidic residues" evidence="1">
    <location>
        <begin position="85"/>
        <end position="96"/>
    </location>
</feature>
<keyword evidence="3" id="KW-1185">Reference proteome</keyword>
<feature type="compositionally biased region" description="Low complexity" evidence="1">
    <location>
        <begin position="122"/>
        <end position="136"/>
    </location>
</feature>